<organism evidence="1 2">
    <name type="scientific">Dactylococcopsis salina (strain PCC 8305)</name>
    <name type="common">Myxobactron salinum</name>
    <dbReference type="NCBI Taxonomy" id="13035"/>
    <lineage>
        <taxon>Bacteria</taxon>
        <taxon>Bacillati</taxon>
        <taxon>Cyanobacteriota</taxon>
        <taxon>Cyanophyceae</taxon>
        <taxon>Nodosilineales</taxon>
        <taxon>Cymatolegaceae</taxon>
        <taxon>Dactylococcopsis</taxon>
    </lineage>
</organism>
<dbReference type="KEGG" id="dsl:Dacsa_2807"/>
<gene>
    <name evidence="1" type="ORF">Dacsa_2807</name>
</gene>
<dbReference type="STRING" id="13035.Dacsa_2807"/>
<reference evidence="1" key="1">
    <citation type="submission" date="2012-04" db="EMBL/GenBank/DDBJ databases">
        <title>Finished genome of Dactylococcopsis salina PCC 8305.</title>
        <authorList>
            <consortium name="US DOE Joint Genome Institute"/>
            <person name="Gugger M."/>
            <person name="Coursin T."/>
            <person name="Rippka R."/>
            <person name="Tandeau De Marsac N."/>
            <person name="Huntemann M."/>
            <person name="Wei C.-L."/>
            <person name="Han J."/>
            <person name="Detter J.C."/>
            <person name="Han C."/>
            <person name="Tapia R."/>
            <person name="Daligault H."/>
            <person name="Chen A."/>
            <person name="Krypides N."/>
            <person name="Mavromatis K."/>
            <person name="Markowitz V."/>
            <person name="Szeto E."/>
            <person name="Ivanova N."/>
            <person name="Ovchinnikova G."/>
            <person name="Pagani I."/>
            <person name="Pati A."/>
            <person name="Goodwin L."/>
            <person name="Peters L."/>
            <person name="Pitluck S."/>
            <person name="Woyke T."/>
            <person name="Kerfeld C."/>
        </authorList>
    </citation>
    <scope>NUCLEOTIDE SEQUENCE [LARGE SCALE GENOMIC DNA]</scope>
    <source>
        <strain evidence="1">PCC 8305</strain>
    </source>
</reference>
<sequence length="76" mass="8535">MMVLGFVNFTQPTFLLSPPELGDLGGNFLMVLGFVNFTQPTFLLSPPELGDLGGNFLMVLGFAWRRSMERLYPTYN</sequence>
<dbReference type="HOGENOM" id="CLU_2648453_0_0_3"/>
<evidence type="ECO:0000313" key="1">
    <source>
        <dbReference type="EMBL" id="AFZ51377.1"/>
    </source>
</evidence>
<dbReference type="EMBL" id="CP003944">
    <property type="protein sequence ID" value="AFZ51377.1"/>
    <property type="molecule type" value="Genomic_DNA"/>
</dbReference>
<accession>K9YXZ3</accession>
<dbReference type="Proteomes" id="UP000010482">
    <property type="component" value="Chromosome"/>
</dbReference>
<dbReference type="AlphaFoldDB" id="K9YXZ3"/>
<evidence type="ECO:0000313" key="2">
    <source>
        <dbReference type="Proteomes" id="UP000010482"/>
    </source>
</evidence>
<name>K9YXZ3_DACS8</name>
<keyword evidence="2" id="KW-1185">Reference proteome</keyword>
<proteinExistence type="predicted"/>
<protein>
    <submittedName>
        <fullName evidence="1">Uncharacterized protein</fullName>
    </submittedName>
</protein>